<gene>
    <name evidence="2" type="ORF">I316_07053</name>
</gene>
<organism evidence="2 3">
    <name type="scientific">Kwoniella heveanensis BCC8398</name>
    <dbReference type="NCBI Taxonomy" id="1296120"/>
    <lineage>
        <taxon>Eukaryota</taxon>
        <taxon>Fungi</taxon>
        <taxon>Dikarya</taxon>
        <taxon>Basidiomycota</taxon>
        <taxon>Agaricomycotina</taxon>
        <taxon>Tremellomycetes</taxon>
        <taxon>Tremellales</taxon>
        <taxon>Cryptococcaceae</taxon>
        <taxon>Kwoniella</taxon>
    </lineage>
</organism>
<feature type="region of interest" description="Disordered" evidence="1">
    <location>
        <begin position="1"/>
        <end position="78"/>
    </location>
</feature>
<dbReference type="EMBL" id="KV700136">
    <property type="protein sequence ID" value="OCF31267.1"/>
    <property type="molecule type" value="Genomic_DNA"/>
</dbReference>
<dbReference type="AlphaFoldDB" id="A0A1B9GJV0"/>
<feature type="compositionally biased region" description="Basic and acidic residues" evidence="1">
    <location>
        <begin position="1"/>
        <end position="16"/>
    </location>
</feature>
<name>A0A1B9GJV0_9TREE</name>
<feature type="compositionally biased region" description="Basic and acidic residues" evidence="1">
    <location>
        <begin position="39"/>
        <end position="50"/>
    </location>
</feature>
<keyword evidence="3" id="KW-1185">Reference proteome</keyword>
<feature type="compositionally biased region" description="Polar residues" evidence="1">
    <location>
        <begin position="250"/>
        <end position="262"/>
    </location>
</feature>
<feature type="region of interest" description="Disordered" evidence="1">
    <location>
        <begin position="185"/>
        <end position="360"/>
    </location>
</feature>
<dbReference type="Proteomes" id="UP000092666">
    <property type="component" value="Unassembled WGS sequence"/>
</dbReference>
<feature type="compositionally biased region" description="Pro residues" evidence="1">
    <location>
        <begin position="29"/>
        <end position="38"/>
    </location>
</feature>
<proteinExistence type="predicted"/>
<evidence type="ECO:0000313" key="2">
    <source>
        <dbReference type="EMBL" id="OCF31267.1"/>
    </source>
</evidence>
<reference evidence="3" key="2">
    <citation type="submission" date="2013-12" db="EMBL/GenBank/DDBJ databases">
        <title>Evolution of pathogenesis and genome organization in the Tremellales.</title>
        <authorList>
            <person name="Cuomo C."/>
            <person name="Litvintseva A."/>
            <person name="Heitman J."/>
            <person name="Chen Y."/>
            <person name="Sun S."/>
            <person name="Springer D."/>
            <person name="Dromer F."/>
            <person name="Young S."/>
            <person name="Zeng Q."/>
            <person name="Chapman S."/>
            <person name="Gujja S."/>
            <person name="Saif S."/>
            <person name="Birren B."/>
        </authorList>
    </citation>
    <scope>NUCLEOTIDE SEQUENCE [LARGE SCALE GENOMIC DNA]</scope>
    <source>
        <strain evidence="3">BCC8398</strain>
    </source>
</reference>
<evidence type="ECO:0000313" key="3">
    <source>
        <dbReference type="Proteomes" id="UP000092666"/>
    </source>
</evidence>
<accession>A0A1B9GJV0</accession>
<feature type="compositionally biased region" description="Low complexity" evidence="1">
    <location>
        <begin position="313"/>
        <end position="333"/>
    </location>
</feature>
<reference evidence="2 3" key="1">
    <citation type="submission" date="2013-07" db="EMBL/GenBank/DDBJ databases">
        <title>The Genome Sequence of Cryptococcus heveanensis BCC8398.</title>
        <authorList>
            <consortium name="The Broad Institute Genome Sequencing Platform"/>
            <person name="Cuomo C."/>
            <person name="Litvintseva A."/>
            <person name="Chen Y."/>
            <person name="Heitman J."/>
            <person name="Sun S."/>
            <person name="Springer D."/>
            <person name="Dromer F."/>
            <person name="Young S.K."/>
            <person name="Zeng Q."/>
            <person name="Gargeya S."/>
            <person name="Fitzgerald M."/>
            <person name="Abouelleil A."/>
            <person name="Alvarado L."/>
            <person name="Berlin A.M."/>
            <person name="Chapman S.B."/>
            <person name="Dewar J."/>
            <person name="Goldberg J."/>
            <person name="Griggs A."/>
            <person name="Gujja S."/>
            <person name="Hansen M."/>
            <person name="Howarth C."/>
            <person name="Imamovic A."/>
            <person name="Larimer J."/>
            <person name="McCowan C."/>
            <person name="Murphy C."/>
            <person name="Pearson M."/>
            <person name="Priest M."/>
            <person name="Roberts A."/>
            <person name="Saif S."/>
            <person name="Shea T."/>
            <person name="Sykes S."/>
            <person name="Wortman J."/>
            <person name="Nusbaum C."/>
            <person name="Birren B."/>
        </authorList>
    </citation>
    <scope>NUCLEOTIDE SEQUENCE [LARGE SCALE GENOMIC DNA]</scope>
    <source>
        <strain evidence="2 3">BCC8398</strain>
    </source>
</reference>
<feature type="compositionally biased region" description="Basic and acidic residues" evidence="1">
    <location>
        <begin position="214"/>
        <end position="232"/>
    </location>
</feature>
<feature type="compositionally biased region" description="Low complexity" evidence="1">
    <location>
        <begin position="63"/>
        <end position="75"/>
    </location>
</feature>
<protein>
    <submittedName>
        <fullName evidence="2">Uncharacterized protein</fullName>
    </submittedName>
</protein>
<sequence length="360" mass="39924">MSREQDPGDFAHDPRLGGRVIASIGGNDPHPPPPPPGREPLESEGYHREGVVITPPDQEDYQSPTCTSSPPTRSSMKTMSLFPTSSDSGPMMTDAEIRASVKSWLTCWHTSWYDPSLGGKRAGGACDDCLNTYITNVHTKYNSSHRYNPRRELFPNTPPLLSLPQLPHRDQRDFHKTSELLDKSGWRGASRSGLGRGMTQRVPSLGNDGTLDPARTRDGPFSHIRSREDTNDKSGYINRWVQDTADCVPTESQRSQGRTTGNGHPEDEDDNFSDWEYPRPISSSDAVDQTTRQTGNSRASQQKCPWSSNSIVTQTTESSSRRPSSVHSSSGTTYVQGGAWRRPSKKWPADGSRQAKRQLQ</sequence>
<feature type="compositionally biased region" description="Polar residues" evidence="1">
    <location>
        <begin position="281"/>
        <end position="312"/>
    </location>
</feature>
<evidence type="ECO:0000256" key="1">
    <source>
        <dbReference type="SAM" id="MobiDB-lite"/>
    </source>
</evidence>